<evidence type="ECO:0000259" key="4">
    <source>
        <dbReference type="Pfam" id="PF00210"/>
    </source>
</evidence>
<feature type="domain" description="Ferritin/DPS" evidence="4">
    <location>
        <begin position="43"/>
        <end position="183"/>
    </location>
</feature>
<gene>
    <name evidence="5" type="ORF">SAMN05421858_2118</name>
</gene>
<feature type="region of interest" description="Disordered" evidence="3">
    <location>
        <begin position="1"/>
        <end position="22"/>
    </location>
</feature>
<dbReference type="CDD" id="cd01043">
    <property type="entry name" value="DPS"/>
    <property type="match status" value="1"/>
</dbReference>
<dbReference type="NCBIfam" id="NF006975">
    <property type="entry name" value="PRK09448.1"/>
    <property type="match status" value="1"/>
</dbReference>
<sequence>MSRPENRPERRSNRHENRPDNQTARMFFTQNDVPDDDRRALVELLNQELADTTDLLTQTKYAHWNVKGMQFYQLHLLFDEFADVLFEHGDELGERVAALGGEARGTVRMTAENSRIPEIRTDVVIGPQYVEALANNVSIHAANLRGGIDAAEAHNDQDTADLLTELSREVDQYLWFLEAHLQREPIQPAMEERGGRSEGEQEQGHGERPQRYQQGTAPTRQQ</sequence>
<dbReference type="Pfam" id="PF00210">
    <property type="entry name" value="Ferritin"/>
    <property type="match status" value="1"/>
</dbReference>
<dbReference type="PANTHER" id="PTHR42932:SF3">
    <property type="entry name" value="DNA PROTECTION DURING STARVATION PROTEIN"/>
    <property type="match status" value="1"/>
</dbReference>
<evidence type="ECO:0000313" key="6">
    <source>
        <dbReference type="Proteomes" id="UP000186914"/>
    </source>
</evidence>
<keyword evidence="6" id="KW-1185">Reference proteome</keyword>
<dbReference type="SUPFAM" id="SSF47240">
    <property type="entry name" value="Ferritin-like"/>
    <property type="match status" value="1"/>
</dbReference>
<dbReference type="PRINTS" id="PR01346">
    <property type="entry name" value="HELNAPAPROT"/>
</dbReference>
<feature type="region of interest" description="Disordered" evidence="3">
    <location>
        <begin position="185"/>
        <end position="222"/>
    </location>
</feature>
<dbReference type="RefSeq" id="WP_084186228.1">
    <property type="nucleotide sequence ID" value="NZ_FTNO01000001.1"/>
</dbReference>
<dbReference type="AlphaFoldDB" id="A0A1N6ZQ59"/>
<dbReference type="Gene3D" id="1.20.1260.10">
    <property type="match status" value="1"/>
</dbReference>
<protein>
    <submittedName>
        <fullName evidence="5">Starvation-inducible DNA-binding protein</fullName>
    </submittedName>
</protein>
<evidence type="ECO:0000256" key="2">
    <source>
        <dbReference type="RuleBase" id="RU003875"/>
    </source>
</evidence>
<dbReference type="Proteomes" id="UP000186914">
    <property type="component" value="Unassembled WGS sequence"/>
</dbReference>
<dbReference type="InterPro" id="IPR012347">
    <property type="entry name" value="Ferritin-like"/>
</dbReference>
<dbReference type="OrthoDB" id="8265at2157"/>
<accession>A0A1N6ZQ59</accession>
<dbReference type="InterPro" id="IPR009078">
    <property type="entry name" value="Ferritin-like_SF"/>
</dbReference>
<dbReference type="GO" id="GO:0008199">
    <property type="term" value="F:ferric iron binding"/>
    <property type="evidence" value="ECO:0007669"/>
    <property type="project" value="InterPro"/>
</dbReference>
<dbReference type="InterPro" id="IPR002177">
    <property type="entry name" value="DPS_DNA-bd"/>
</dbReference>
<dbReference type="GO" id="GO:0016722">
    <property type="term" value="F:oxidoreductase activity, acting on metal ions"/>
    <property type="evidence" value="ECO:0007669"/>
    <property type="project" value="InterPro"/>
</dbReference>
<feature type="compositionally biased region" description="Polar residues" evidence="3">
    <location>
        <begin position="212"/>
        <end position="222"/>
    </location>
</feature>
<proteinExistence type="inferred from homology"/>
<dbReference type="InterPro" id="IPR008331">
    <property type="entry name" value="Ferritin_DPS_dom"/>
</dbReference>
<evidence type="ECO:0000256" key="3">
    <source>
        <dbReference type="SAM" id="MobiDB-lite"/>
    </source>
</evidence>
<evidence type="ECO:0000313" key="5">
    <source>
        <dbReference type="EMBL" id="SIR28861.1"/>
    </source>
</evidence>
<comment type="similarity">
    <text evidence="1 2">Belongs to the Dps family.</text>
</comment>
<dbReference type="InterPro" id="IPR023188">
    <property type="entry name" value="DPS_DNA-bd_CS"/>
</dbReference>
<organism evidence="5 6">
    <name type="scientific">Haladaptatus litoreus</name>
    <dbReference type="NCBI Taxonomy" id="553468"/>
    <lineage>
        <taxon>Archaea</taxon>
        <taxon>Methanobacteriati</taxon>
        <taxon>Methanobacteriota</taxon>
        <taxon>Stenosarchaea group</taxon>
        <taxon>Halobacteria</taxon>
        <taxon>Halobacteriales</taxon>
        <taxon>Haladaptataceae</taxon>
        <taxon>Haladaptatus</taxon>
    </lineage>
</organism>
<evidence type="ECO:0000256" key="1">
    <source>
        <dbReference type="ARBA" id="ARBA00009497"/>
    </source>
</evidence>
<keyword evidence="5" id="KW-0238">DNA-binding</keyword>
<dbReference type="EMBL" id="FTNO01000001">
    <property type="protein sequence ID" value="SIR28861.1"/>
    <property type="molecule type" value="Genomic_DNA"/>
</dbReference>
<feature type="compositionally biased region" description="Basic and acidic residues" evidence="3">
    <location>
        <begin position="190"/>
        <end position="210"/>
    </location>
</feature>
<name>A0A1N6ZQ59_9EURY</name>
<dbReference type="PROSITE" id="PS00818">
    <property type="entry name" value="DPS_1"/>
    <property type="match status" value="1"/>
</dbReference>
<reference evidence="6" key="1">
    <citation type="submission" date="2017-01" db="EMBL/GenBank/DDBJ databases">
        <authorList>
            <person name="Varghese N."/>
            <person name="Submissions S."/>
        </authorList>
    </citation>
    <scope>NUCLEOTIDE SEQUENCE [LARGE SCALE GENOMIC DNA]</scope>
    <source>
        <strain evidence="6">CGMCC 1.7737</strain>
    </source>
</reference>
<dbReference type="PANTHER" id="PTHR42932">
    <property type="entry name" value="GENERAL STRESS PROTEIN 20U"/>
    <property type="match status" value="1"/>
</dbReference>
<dbReference type="GO" id="GO:0003677">
    <property type="term" value="F:DNA binding"/>
    <property type="evidence" value="ECO:0007669"/>
    <property type="project" value="UniProtKB-KW"/>
</dbReference>
<feature type="compositionally biased region" description="Basic and acidic residues" evidence="3">
    <location>
        <begin position="1"/>
        <end position="19"/>
    </location>
</feature>